<proteinExistence type="inferred from homology"/>
<reference evidence="4 5" key="1">
    <citation type="submission" date="2014-03" db="EMBL/GenBank/DDBJ databases">
        <title>Genome sequence of Bordetella bronchiseptica.</title>
        <authorList>
            <person name="Harvill E."/>
            <person name="Goodfield L.L."/>
            <person name="Ivanov Y.V."/>
            <person name="Meyer J.A."/>
            <person name="Muse S.J."/>
            <person name="Jacobs N."/>
            <person name="Bendor L."/>
            <person name="Smallridge W.E."/>
            <person name="Brinkac L.M."/>
            <person name="Sanka R."/>
            <person name="Kim M."/>
            <person name="Losada L."/>
        </authorList>
    </citation>
    <scope>NUCLEOTIDE SEQUENCE [LARGE SCALE GENOMIC DNA]</scope>
    <source>
        <strain evidence="4 5">00-P-2796</strain>
    </source>
</reference>
<dbReference type="InterPro" id="IPR050808">
    <property type="entry name" value="Phage_Integrase"/>
</dbReference>
<dbReference type="RefSeq" id="WP_230591460.1">
    <property type="nucleotide sequence ID" value="NZ_JGWH01000086.1"/>
</dbReference>
<dbReference type="EMBL" id="JGWH01000086">
    <property type="protein sequence ID" value="KCV35491.1"/>
    <property type="molecule type" value="Genomic_DNA"/>
</dbReference>
<gene>
    <name evidence="4" type="ORF">L490_0660</name>
</gene>
<dbReference type="Pfam" id="PF13356">
    <property type="entry name" value="Arm-DNA-bind_3"/>
    <property type="match status" value="1"/>
</dbReference>
<evidence type="ECO:0000256" key="1">
    <source>
        <dbReference type="ARBA" id="ARBA00008857"/>
    </source>
</evidence>
<protein>
    <submittedName>
        <fullName evidence="4">PF13356 domain protein</fullName>
    </submittedName>
</protein>
<dbReference type="InterPro" id="IPR025166">
    <property type="entry name" value="Integrase_DNA_bind_dom"/>
</dbReference>
<organism evidence="4 5">
    <name type="scientific">Bordetella bronchiseptica 00-P-2796</name>
    <dbReference type="NCBI Taxonomy" id="1331199"/>
    <lineage>
        <taxon>Bacteria</taxon>
        <taxon>Pseudomonadati</taxon>
        <taxon>Pseudomonadota</taxon>
        <taxon>Betaproteobacteria</taxon>
        <taxon>Burkholderiales</taxon>
        <taxon>Alcaligenaceae</taxon>
        <taxon>Bordetella</taxon>
    </lineage>
</organism>
<keyword evidence="5" id="KW-1185">Reference proteome</keyword>
<comment type="caution">
    <text evidence="4">The sequence shown here is derived from an EMBL/GenBank/DDBJ whole genome shotgun (WGS) entry which is preliminary data.</text>
</comment>
<dbReference type="PANTHER" id="PTHR30629:SF2">
    <property type="entry name" value="PROPHAGE INTEGRASE INTS-RELATED"/>
    <property type="match status" value="1"/>
</dbReference>
<evidence type="ECO:0000259" key="3">
    <source>
        <dbReference type="Pfam" id="PF13356"/>
    </source>
</evidence>
<dbReference type="Proteomes" id="UP000025756">
    <property type="component" value="Unassembled WGS sequence"/>
</dbReference>
<feature type="domain" description="Integrase DNA-binding" evidence="3">
    <location>
        <begin position="1"/>
        <end position="60"/>
    </location>
</feature>
<comment type="similarity">
    <text evidence="1">Belongs to the 'phage' integrase family.</text>
</comment>
<evidence type="ECO:0000256" key="2">
    <source>
        <dbReference type="ARBA" id="ARBA00022908"/>
    </source>
</evidence>
<sequence length="60" mass="6782">MFLLIKPTGGKLWRWKCRLQGKENLFAIGGFPQVSLAEARAAREKARALVKQGIHPAHER</sequence>
<evidence type="ECO:0000313" key="5">
    <source>
        <dbReference type="Proteomes" id="UP000025756"/>
    </source>
</evidence>
<keyword evidence="2" id="KW-0229">DNA integration</keyword>
<evidence type="ECO:0000313" key="4">
    <source>
        <dbReference type="EMBL" id="KCV35491.1"/>
    </source>
</evidence>
<dbReference type="InterPro" id="IPR038488">
    <property type="entry name" value="Integrase_DNA-bd_sf"/>
</dbReference>
<dbReference type="PANTHER" id="PTHR30629">
    <property type="entry name" value="PROPHAGE INTEGRASE"/>
    <property type="match status" value="1"/>
</dbReference>
<accession>A0ABR4RG46</accession>
<name>A0ABR4RG46_BORBO</name>
<dbReference type="Gene3D" id="3.30.160.390">
    <property type="entry name" value="Integrase, DNA-binding domain"/>
    <property type="match status" value="1"/>
</dbReference>